<dbReference type="AlphaFoldDB" id="A0A7X0NHT9"/>
<gene>
    <name evidence="2" type="ORF">HNQ55_002250</name>
</gene>
<evidence type="ECO:0000256" key="1">
    <source>
        <dbReference type="SAM" id="SignalP"/>
    </source>
</evidence>
<organism evidence="2 3">
    <name type="scientific">Thalassotalea piscium</name>
    <dbReference type="NCBI Taxonomy" id="1230533"/>
    <lineage>
        <taxon>Bacteria</taxon>
        <taxon>Pseudomonadati</taxon>
        <taxon>Pseudomonadota</taxon>
        <taxon>Gammaproteobacteria</taxon>
        <taxon>Alteromonadales</taxon>
        <taxon>Colwelliaceae</taxon>
        <taxon>Thalassotalea</taxon>
    </lineage>
</organism>
<protein>
    <submittedName>
        <fullName evidence="2">Phospholipid transport system substrate-binding protein</fullName>
    </submittedName>
</protein>
<dbReference type="PANTHER" id="PTHR36573:SF1">
    <property type="entry name" value="INTERMEMBRANE PHOSPHOLIPID TRANSPORT SYSTEM BINDING PROTEIN MLAC"/>
    <property type="match status" value="1"/>
</dbReference>
<reference evidence="2 3" key="1">
    <citation type="submission" date="2020-08" db="EMBL/GenBank/DDBJ databases">
        <title>Genomic Encyclopedia of Type Strains, Phase IV (KMG-IV): sequencing the most valuable type-strain genomes for metagenomic binning, comparative biology and taxonomic classification.</title>
        <authorList>
            <person name="Goeker M."/>
        </authorList>
    </citation>
    <scope>NUCLEOTIDE SEQUENCE [LARGE SCALE GENOMIC DNA]</scope>
    <source>
        <strain evidence="2 3">DSM 26287</strain>
    </source>
</reference>
<proteinExistence type="predicted"/>
<dbReference type="InterPro" id="IPR042245">
    <property type="entry name" value="Tgt2/MlaC_sf"/>
</dbReference>
<dbReference type="Gene3D" id="3.10.450.710">
    <property type="entry name" value="Tgt2/MlaC"/>
    <property type="match status" value="1"/>
</dbReference>
<comment type="caution">
    <text evidence="2">The sequence shown here is derived from an EMBL/GenBank/DDBJ whole genome shotgun (WGS) entry which is preliminary data.</text>
</comment>
<dbReference type="Pfam" id="PF05494">
    <property type="entry name" value="MlaC"/>
    <property type="match status" value="1"/>
</dbReference>
<feature type="chain" id="PRO_5031027103" evidence="1">
    <location>
        <begin position="25"/>
        <end position="216"/>
    </location>
</feature>
<accession>A0A7X0NHT9</accession>
<keyword evidence="3" id="KW-1185">Reference proteome</keyword>
<dbReference type="Proteomes" id="UP000537141">
    <property type="component" value="Unassembled WGS sequence"/>
</dbReference>
<feature type="signal peptide" evidence="1">
    <location>
        <begin position="1"/>
        <end position="24"/>
    </location>
</feature>
<evidence type="ECO:0000313" key="2">
    <source>
        <dbReference type="EMBL" id="MBB6543729.1"/>
    </source>
</evidence>
<sequence length="216" mass="24807">MKILNKAVTIVFAFLVTFSLSTSAAAERVIDSKDPYKLIEVVADITFKRFANEQDNIRKDANILKTIVREELLPYIDYRYAAFKVIGGQNFRRTTKAERAEFTKVFREYLVTSYAQVFTLYNNQKVEFGHARDFSNSNVVAVNTSVIEPGREPINISFRVRKNKKTNEWKAYDMVAEGISLLDSKQAEFSSLIRQKGLPHVSQMLKEKSAKDIVFK</sequence>
<dbReference type="PANTHER" id="PTHR36573">
    <property type="entry name" value="INTERMEMBRANE PHOSPHOLIPID TRANSPORT SYSTEM BINDING PROTEIN MLAC"/>
    <property type="match status" value="1"/>
</dbReference>
<keyword evidence="1" id="KW-0732">Signal</keyword>
<dbReference type="EMBL" id="JACHHU010000018">
    <property type="protein sequence ID" value="MBB6543729.1"/>
    <property type="molecule type" value="Genomic_DNA"/>
</dbReference>
<evidence type="ECO:0000313" key="3">
    <source>
        <dbReference type="Proteomes" id="UP000537141"/>
    </source>
</evidence>
<dbReference type="RefSeq" id="WP_184424506.1">
    <property type="nucleotide sequence ID" value="NZ_AP027362.1"/>
</dbReference>
<name>A0A7X0NHT9_9GAMM</name>
<dbReference type="PIRSF" id="PIRSF004649">
    <property type="entry name" value="MlaC"/>
    <property type="match status" value="1"/>
</dbReference>
<dbReference type="InterPro" id="IPR008869">
    <property type="entry name" value="MlaC/ttg2D"/>
</dbReference>